<organism evidence="2">
    <name type="scientific">marine sediment metagenome</name>
    <dbReference type="NCBI Taxonomy" id="412755"/>
    <lineage>
        <taxon>unclassified sequences</taxon>
        <taxon>metagenomes</taxon>
        <taxon>ecological metagenomes</taxon>
    </lineage>
</organism>
<feature type="non-terminal residue" evidence="2">
    <location>
        <position position="147"/>
    </location>
</feature>
<dbReference type="SUPFAM" id="SSF52743">
    <property type="entry name" value="Subtilisin-like"/>
    <property type="match status" value="1"/>
</dbReference>
<comment type="caution">
    <text evidence="2">The sequence shown here is derived from an EMBL/GenBank/DDBJ whole genome shotgun (WGS) entry which is preliminary data.</text>
</comment>
<sequence>MLFEETTSKSERIEFIDITLEDYTILDNYDIIPAVYLKCQLSELASNIETLESFSTLKKVYKSRNYLLPYFQDEFPSSSALNSNLYPNWWLPAIGAENLAFDGTGVRVAVIDTGVYEHPDLNLTANRNFVSDESALDYNDLVGHGTH</sequence>
<reference evidence="2" key="1">
    <citation type="journal article" date="2014" name="Front. Microbiol.">
        <title>High frequency of phylogenetically diverse reductive dehalogenase-homologous genes in deep subseafloor sedimentary metagenomes.</title>
        <authorList>
            <person name="Kawai M."/>
            <person name="Futagami T."/>
            <person name="Toyoda A."/>
            <person name="Takaki Y."/>
            <person name="Nishi S."/>
            <person name="Hori S."/>
            <person name="Arai W."/>
            <person name="Tsubouchi T."/>
            <person name="Morono Y."/>
            <person name="Uchiyama I."/>
            <person name="Ito T."/>
            <person name="Fujiyama A."/>
            <person name="Inagaki F."/>
            <person name="Takami H."/>
        </authorList>
    </citation>
    <scope>NUCLEOTIDE SEQUENCE</scope>
    <source>
        <strain evidence="2">Expedition CK06-06</strain>
    </source>
</reference>
<dbReference type="GO" id="GO:0004252">
    <property type="term" value="F:serine-type endopeptidase activity"/>
    <property type="evidence" value="ECO:0007669"/>
    <property type="project" value="InterPro"/>
</dbReference>
<gene>
    <name evidence="2" type="ORF">S03H2_27434</name>
</gene>
<dbReference type="GO" id="GO:0006508">
    <property type="term" value="P:proteolysis"/>
    <property type="evidence" value="ECO:0007669"/>
    <property type="project" value="InterPro"/>
</dbReference>
<evidence type="ECO:0000313" key="2">
    <source>
        <dbReference type="EMBL" id="GAH61311.1"/>
    </source>
</evidence>
<dbReference type="PROSITE" id="PS51892">
    <property type="entry name" value="SUBTILASE"/>
    <property type="match status" value="1"/>
</dbReference>
<dbReference type="AlphaFoldDB" id="X1GTR7"/>
<accession>X1GTR7</accession>
<protein>
    <recommendedName>
        <fullName evidence="3">Peptidase S8/S53 domain-containing protein</fullName>
    </recommendedName>
</protein>
<dbReference type="InterPro" id="IPR023827">
    <property type="entry name" value="Peptidase_S8_Asp-AS"/>
</dbReference>
<dbReference type="Gene3D" id="3.40.50.200">
    <property type="entry name" value="Peptidase S8/S53 domain"/>
    <property type="match status" value="1"/>
</dbReference>
<keyword evidence="1" id="KW-0378">Hydrolase</keyword>
<name>X1GTR7_9ZZZZ</name>
<proteinExistence type="predicted"/>
<dbReference type="PROSITE" id="PS00136">
    <property type="entry name" value="SUBTILASE_ASP"/>
    <property type="match status" value="1"/>
</dbReference>
<dbReference type="InterPro" id="IPR036852">
    <property type="entry name" value="Peptidase_S8/S53_dom_sf"/>
</dbReference>
<evidence type="ECO:0008006" key="3">
    <source>
        <dbReference type="Google" id="ProtNLM"/>
    </source>
</evidence>
<dbReference type="EMBL" id="BARU01016514">
    <property type="protein sequence ID" value="GAH61311.1"/>
    <property type="molecule type" value="Genomic_DNA"/>
</dbReference>
<evidence type="ECO:0000256" key="1">
    <source>
        <dbReference type="ARBA" id="ARBA00022801"/>
    </source>
</evidence>